<name>U4L2J3_PYROM</name>
<dbReference type="InterPro" id="IPR036852">
    <property type="entry name" value="Peptidase_S8/S53_dom_sf"/>
</dbReference>
<keyword evidence="1" id="KW-0645">Protease</keyword>
<organism evidence="1 2">
    <name type="scientific">Pyronema omphalodes (strain CBS 100304)</name>
    <name type="common">Pyronema confluens</name>
    <dbReference type="NCBI Taxonomy" id="1076935"/>
    <lineage>
        <taxon>Eukaryota</taxon>
        <taxon>Fungi</taxon>
        <taxon>Dikarya</taxon>
        <taxon>Ascomycota</taxon>
        <taxon>Pezizomycotina</taxon>
        <taxon>Pezizomycetes</taxon>
        <taxon>Pezizales</taxon>
        <taxon>Pyronemataceae</taxon>
        <taxon>Pyronema</taxon>
    </lineage>
</organism>
<dbReference type="AlphaFoldDB" id="U4L2J3"/>
<keyword evidence="1" id="KW-0378">Hydrolase</keyword>
<dbReference type="STRING" id="1076935.U4L2J3"/>
<reference evidence="1 2" key="1">
    <citation type="journal article" date="2013" name="PLoS Genet.">
        <title>The genome and development-dependent transcriptomes of Pyronema confluens: a window into fungal evolution.</title>
        <authorList>
            <person name="Traeger S."/>
            <person name="Altegoer F."/>
            <person name="Freitag M."/>
            <person name="Gabaldon T."/>
            <person name="Kempken F."/>
            <person name="Kumar A."/>
            <person name="Marcet-Houben M."/>
            <person name="Poggeler S."/>
            <person name="Stajich J.E."/>
            <person name="Nowrousian M."/>
        </authorList>
    </citation>
    <scope>NUCLEOTIDE SEQUENCE [LARGE SCALE GENOMIC DNA]</scope>
    <source>
        <strain evidence="2">CBS 100304</strain>
        <tissue evidence="1">Vegetative mycelium</tissue>
    </source>
</reference>
<dbReference type="GO" id="GO:0004252">
    <property type="term" value="F:serine-type endopeptidase activity"/>
    <property type="evidence" value="ECO:0007669"/>
    <property type="project" value="InterPro"/>
</dbReference>
<sequence>MAMDMGIAASTTFGIAKNAYIISVKVLPRDEADIVKGIDVILNRHKQRRKNSNFEGSVVDLSLGIE</sequence>
<protein>
    <submittedName>
        <fullName evidence="1">Similar to Subtilisin-like protease 3 acc. no. P25036</fullName>
    </submittedName>
</protein>
<evidence type="ECO:0000313" key="2">
    <source>
        <dbReference type="Proteomes" id="UP000018144"/>
    </source>
</evidence>
<dbReference type="GO" id="GO:0006508">
    <property type="term" value="P:proteolysis"/>
    <property type="evidence" value="ECO:0007669"/>
    <property type="project" value="UniProtKB-KW"/>
</dbReference>
<keyword evidence="2" id="KW-1185">Reference proteome</keyword>
<evidence type="ECO:0000313" key="1">
    <source>
        <dbReference type="EMBL" id="CCX10114.1"/>
    </source>
</evidence>
<dbReference type="Gene3D" id="3.40.50.200">
    <property type="entry name" value="Peptidase S8/S53 domain"/>
    <property type="match status" value="1"/>
</dbReference>
<dbReference type="EMBL" id="HF935513">
    <property type="protein sequence ID" value="CCX10114.1"/>
    <property type="molecule type" value="Genomic_DNA"/>
</dbReference>
<dbReference type="SUPFAM" id="SSF52743">
    <property type="entry name" value="Subtilisin-like"/>
    <property type="match status" value="1"/>
</dbReference>
<dbReference type="Proteomes" id="UP000018144">
    <property type="component" value="Unassembled WGS sequence"/>
</dbReference>
<proteinExistence type="predicted"/>
<accession>U4L2J3</accession>
<dbReference type="OrthoDB" id="206201at2759"/>
<gene>
    <name evidence="1" type="ORF">PCON_09707</name>
</gene>